<dbReference type="Pfam" id="PF22523">
    <property type="entry name" value="DUF6999"/>
    <property type="match status" value="1"/>
</dbReference>
<dbReference type="RefSeq" id="WP_210659953.1">
    <property type="nucleotide sequence ID" value="NZ_JAGKQQ010000001.1"/>
</dbReference>
<sequence>MPPTDATQKLQSIKHNPLDPNPWLALYVDTSVPLHAVAKANFLVDVASTSRQWFLPMIRPFCRLTICGFKVLKTVMPRFLTSSWLLHHSIYWGLKWFVSPYANYLIMRHFHIGTELLQFIAKNAKGVNMEFVGLRPEKLHDLTENVFLQHDLNIFNFIIEINRQLNEQGLELQPKGELDFSCITDGEFPIEDMPHGWFNLIDLESAIEMYTPMYQLLLTDSDFWRACNSLQLDETIALYATTLLNDHRYLGLVNNKHPIVPSSTLGAAHRLMLHGLAAEFLHAFLVRQKRTRENKADAVKQDRPLQGPISS</sequence>
<evidence type="ECO:0000313" key="2">
    <source>
        <dbReference type="Proteomes" id="UP000676565"/>
    </source>
</evidence>
<organism evidence="1 2">
    <name type="scientific">Gemmata palustris</name>
    <dbReference type="NCBI Taxonomy" id="2822762"/>
    <lineage>
        <taxon>Bacteria</taxon>
        <taxon>Pseudomonadati</taxon>
        <taxon>Planctomycetota</taxon>
        <taxon>Planctomycetia</taxon>
        <taxon>Gemmatales</taxon>
        <taxon>Gemmataceae</taxon>
        <taxon>Gemmata</taxon>
    </lineage>
</organism>
<reference evidence="1 2" key="1">
    <citation type="submission" date="2021-04" db="EMBL/GenBank/DDBJ databases">
        <authorList>
            <person name="Ivanova A."/>
        </authorList>
    </citation>
    <scope>NUCLEOTIDE SEQUENCE [LARGE SCALE GENOMIC DNA]</scope>
    <source>
        <strain evidence="1 2">G18</strain>
    </source>
</reference>
<accession>A0ABS5C012</accession>
<dbReference type="InterPro" id="IPR054268">
    <property type="entry name" value="DUF6999"/>
</dbReference>
<protein>
    <submittedName>
        <fullName evidence="1">Uncharacterized protein</fullName>
    </submittedName>
</protein>
<evidence type="ECO:0000313" key="1">
    <source>
        <dbReference type="EMBL" id="MBP3959320.1"/>
    </source>
</evidence>
<dbReference type="Proteomes" id="UP000676565">
    <property type="component" value="Unassembled WGS sequence"/>
</dbReference>
<keyword evidence="2" id="KW-1185">Reference proteome</keyword>
<comment type="caution">
    <text evidence="1">The sequence shown here is derived from an EMBL/GenBank/DDBJ whole genome shotgun (WGS) entry which is preliminary data.</text>
</comment>
<name>A0ABS5C012_9BACT</name>
<gene>
    <name evidence="1" type="ORF">J8F10_29090</name>
</gene>
<dbReference type="EMBL" id="JAGKQQ010000001">
    <property type="protein sequence ID" value="MBP3959320.1"/>
    <property type="molecule type" value="Genomic_DNA"/>
</dbReference>
<proteinExistence type="predicted"/>